<dbReference type="RefSeq" id="XP_018297697.1">
    <property type="nucleotide sequence ID" value="XM_018428789.1"/>
</dbReference>
<dbReference type="GO" id="GO:0031119">
    <property type="term" value="P:tRNA pseudouridine synthesis"/>
    <property type="evidence" value="ECO:0007669"/>
    <property type="project" value="TreeGrafter"/>
</dbReference>
<evidence type="ECO:0000256" key="3">
    <source>
        <dbReference type="ARBA" id="ARBA00023235"/>
    </source>
</evidence>
<dbReference type="InParanoid" id="A0A167QGD5"/>
<evidence type="ECO:0000256" key="1">
    <source>
        <dbReference type="ARBA" id="ARBA00009375"/>
    </source>
</evidence>
<dbReference type="InterPro" id="IPR020095">
    <property type="entry name" value="PsdUridine_synth_TruA_C"/>
</dbReference>
<evidence type="ECO:0000256" key="2">
    <source>
        <dbReference type="ARBA" id="ARBA00022694"/>
    </source>
</evidence>
<evidence type="ECO:0000256" key="4">
    <source>
        <dbReference type="SAM" id="MobiDB-lite"/>
    </source>
</evidence>
<dbReference type="GO" id="GO:0009982">
    <property type="term" value="F:pseudouridine synthase activity"/>
    <property type="evidence" value="ECO:0007669"/>
    <property type="project" value="InterPro"/>
</dbReference>
<keyword evidence="7" id="KW-1185">Reference proteome</keyword>
<dbReference type="SUPFAM" id="SSF55120">
    <property type="entry name" value="Pseudouridine synthase"/>
    <property type="match status" value="1"/>
</dbReference>
<dbReference type="CDD" id="cd02569">
    <property type="entry name" value="PseudoU_synth_ScPus3"/>
    <property type="match status" value="1"/>
</dbReference>
<dbReference type="InterPro" id="IPR020103">
    <property type="entry name" value="PsdUridine_synth_cat_dom_sf"/>
</dbReference>
<sequence length="406" mass="47172">MDKKRKKKKPRRERPFDMTRYCRRRVAFKVAYLGWNYLGFAAQADNEKTPTVEGHLFRAMKECKLINDPEEANFSRCGRTDKGVSGLGQVISLDVRSLLTQEELDNPELEKAARNRELPYIDTINRLLPPDIRILAWSPVKPDFDARFNCLSRTYKYFFNKGNLNIQAMQKAAEYIKGTHDFRNFCKIDPTKDITNYQRTVIRLDIQPVHTLDTQKLGTNLMFYEVVLTGSAFLWHQVRCIMAILFLVGQELEEPEVVHDLMDIEKCDARPDYPMASDLPLMLYDSEYKDLEWVHATEGNFPSPLRVYGHLQEQWCVSMTRGLMCQTMLGCVNEFMVSDHDGNPMCVQDRVQLKEKPSNGISTVILGGGQEMRMTKYRKLIERKRGDSDKVKKDKYRARKKAKLSN</sequence>
<dbReference type="PANTHER" id="PTHR11142:SF5">
    <property type="entry name" value="TRNA PSEUDOURIDINE(38_39) SYNTHASE"/>
    <property type="match status" value="1"/>
</dbReference>
<dbReference type="GO" id="GO:0003723">
    <property type="term" value="F:RNA binding"/>
    <property type="evidence" value="ECO:0007669"/>
    <property type="project" value="InterPro"/>
</dbReference>
<dbReference type="OrthoDB" id="25767at2759"/>
<comment type="similarity">
    <text evidence="1">Belongs to the tRNA pseudouridine synthase TruA family.</text>
</comment>
<proteinExistence type="inferred from homology"/>
<dbReference type="Gene3D" id="3.30.70.580">
    <property type="entry name" value="Pseudouridine synthase I, catalytic domain, N-terminal subdomain"/>
    <property type="match status" value="1"/>
</dbReference>
<dbReference type="HAMAP" id="MF_00171">
    <property type="entry name" value="TruA"/>
    <property type="match status" value="1"/>
</dbReference>
<organism evidence="6 7">
    <name type="scientific">Phycomyces blakesleeanus (strain ATCC 8743b / DSM 1359 / FGSC 10004 / NBRC 33097 / NRRL 1555)</name>
    <dbReference type="NCBI Taxonomy" id="763407"/>
    <lineage>
        <taxon>Eukaryota</taxon>
        <taxon>Fungi</taxon>
        <taxon>Fungi incertae sedis</taxon>
        <taxon>Mucoromycota</taxon>
        <taxon>Mucoromycotina</taxon>
        <taxon>Mucoromycetes</taxon>
        <taxon>Mucorales</taxon>
        <taxon>Phycomycetaceae</taxon>
        <taxon>Phycomyces</taxon>
    </lineage>
</organism>
<accession>A0A167QGD5</accession>
<keyword evidence="3" id="KW-0413">Isomerase</keyword>
<dbReference type="VEuPathDB" id="FungiDB:PHYBLDRAFT_121313"/>
<evidence type="ECO:0000313" key="6">
    <source>
        <dbReference type="EMBL" id="OAD79657.1"/>
    </source>
</evidence>
<dbReference type="InterPro" id="IPR020094">
    <property type="entry name" value="TruA/RsuA/RluB/E/F_N"/>
</dbReference>
<feature type="region of interest" description="Disordered" evidence="4">
    <location>
        <begin position="383"/>
        <end position="406"/>
    </location>
</feature>
<dbReference type="STRING" id="763407.A0A167QGD5"/>
<evidence type="ECO:0000259" key="5">
    <source>
        <dbReference type="Pfam" id="PF01416"/>
    </source>
</evidence>
<dbReference type="AlphaFoldDB" id="A0A167QGD5"/>
<keyword evidence="2" id="KW-0819">tRNA processing</keyword>
<dbReference type="Gene3D" id="3.30.70.660">
    <property type="entry name" value="Pseudouridine synthase I, catalytic domain, C-terminal subdomain"/>
    <property type="match status" value="1"/>
</dbReference>
<dbReference type="GO" id="GO:1990481">
    <property type="term" value="P:mRNA pseudouridine synthesis"/>
    <property type="evidence" value="ECO:0007669"/>
    <property type="project" value="TreeGrafter"/>
</dbReference>
<feature type="domain" description="Pseudouridine synthase I TruA alpha/beta" evidence="5">
    <location>
        <begin position="172"/>
        <end position="288"/>
    </location>
</feature>
<dbReference type="PANTHER" id="PTHR11142">
    <property type="entry name" value="PSEUDOURIDYLATE SYNTHASE"/>
    <property type="match status" value="1"/>
</dbReference>
<protein>
    <recommendedName>
        <fullName evidence="5">Pseudouridine synthase I TruA alpha/beta domain-containing protein</fullName>
    </recommendedName>
</protein>
<dbReference type="GO" id="GO:0005737">
    <property type="term" value="C:cytoplasm"/>
    <property type="evidence" value="ECO:0007669"/>
    <property type="project" value="TreeGrafter"/>
</dbReference>
<dbReference type="NCBIfam" id="TIGR00071">
    <property type="entry name" value="hisT_truA"/>
    <property type="match status" value="1"/>
</dbReference>
<dbReference type="EMBL" id="KV440972">
    <property type="protein sequence ID" value="OAD79657.1"/>
    <property type="molecule type" value="Genomic_DNA"/>
</dbReference>
<dbReference type="GO" id="GO:0005634">
    <property type="term" value="C:nucleus"/>
    <property type="evidence" value="ECO:0007669"/>
    <property type="project" value="TreeGrafter"/>
</dbReference>
<reference evidence="7" key="1">
    <citation type="submission" date="2015-06" db="EMBL/GenBank/DDBJ databases">
        <title>Expansion of signal transduction pathways in fungi by whole-genome duplication.</title>
        <authorList>
            <consortium name="DOE Joint Genome Institute"/>
            <person name="Corrochano L.M."/>
            <person name="Kuo A."/>
            <person name="Marcet-Houben M."/>
            <person name="Polaino S."/>
            <person name="Salamov A."/>
            <person name="Villalobos J.M."/>
            <person name="Alvarez M.I."/>
            <person name="Avalos J."/>
            <person name="Benito E.P."/>
            <person name="Benoit I."/>
            <person name="Burger G."/>
            <person name="Camino L.P."/>
            <person name="Canovas D."/>
            <person name="Cerda-Olmedo E."/>
            <person name="Cheng J.-F."/>
            <person name="Dominguez A."/>
            <person name="Elias M."/>
            <person name="Eslava A.P."/>
            <person name="Glaser F."/>
            <person name="Grimwood J."/>
            <person name="Gutierrez G."/>
            <person name="Heitman J."/>
            <person name="Henrissat B."/>
            <person name="Iturriaga E.A."/>
            <person name="Lang B.F."/>
            <person name="Lavin J.L."/>
            <person name="Lee S."/>
            <person name="Li W."/>
            <person name="Lindquist E."/>
            <person name="Lopez-Garcia S."/>
            <person name="Luque E.M."/>
            <person name="Marcos A.T."/>
            <person name="Martin J."/>
            <person name="McCluskey K."/>
            <person name="Medina H.R."/>
            <person name="Miralles-Duran A."/>
            <person name="Miyazaki A."/>
            <person name="Munoz-Torres E."/>
            <person name="Oguiza J.A."/>
            <person name="Ohm R."/>
            <person name="Olmedo M."/>
            <person name="Orejas M."/>
            <person name="Ortiz-Castellanos L."/>
            <person name="Pisabarro A.G."/>
            <person name="Rodriguez-Romero J."/>
            <person name="Ruiz-Herrera J."/>
            <person name="Ruiz-Vazquez R."/>
            <person name="Sanz C."/>
            <person name="Schackwitz W."/>
            <person name="Schmutz J."/>
            <person name="Shahriari M."/>
            <person name="Shelest E."/>
            <person name="Silva-Franco F."/>
            <person name="Soanes D."/>
            <person name="Syed K."/>
            <person name="Tagua V.G."/>
            <person name="Talbot N.J."/>
            <person name="Thon M."/>
            <person name="De vries R.P."/>
            <person name="Wiebenga A."/>
            <person name="Yadav J.S."/>
            <person name="Braun E.L."/>
            <person name="Baker S."/>
            <person name="Garre V."/>
            <person name="Horwitz B."/>
            <person name="Torres-Martinez S."/>
            <person name="Idnurm A."/>
            <person name="Herrera-Estrella A."/>
            <person name="Gabaldon T."/>
            <person name="Grigoriev I.V."/>
        </authorList>
    </citation>
    <scope>NUCLEOTIDE SEQUENCE [LARGE SCALE GENOMIC DNA]</scope>
    <source>
        <strain evidence="7">NRRL 1555(-)</strain>
    </source>
</reference>
<feature type="compositionally biased region" description="Basic and acidic residues" evidence="4">
    <location>
        <begin position="383"/>
        <end position="392"/>
    </location>
</feature>
<feature type="compositionally biased region" description="Basic residues" evidence="4">
    <location>
        <begin position="393"/>
        <end position="406"/>
    </location>
</feature>
<dbReference type="FunFam" id="3.30.70.580:FF:000007">
    <property type="entry name" value="tRNA pseudouridine synthase"/>
    <property type="match status" value="1"/>
</dbReference>
<evidence type="ECO:0000313" key="7">
    <source>
        <dbReference type="Proteomes" id="UP000077315"/>
    </source>
</evidence>
<dbReference type="InterPro" id="IPR041707">
    <property type="entry name" value="Pus3-like"/>
</dbReference>
<dbReference type="FunCoup" id="A0A167QGD5">
    <property type="interactions" value="565"/>
</dbReference>
<dbReference type="Pfam" id="PF01416">
    <property type="entry name" value="PseudoU_synth_1"/>
    <property type="match status" value="1"/>
</dbReference>
<dbReference type="Proteomes" id="UP000077315">
    <property type="component" value="Unassembled WGS sequence"/>
</dbReference>
<dbReference type="InterPro" id="IPR020097">
    <property type="entry name" value="PsdUridine_synth_TruA_a/b_dom"/>
</dbReference>
<dbReference type="InterPro" id="IPR001406">
    <property type="entry name" value="PsdUridine_synth_TruA"/>
</dbReference>
<gene>
    <name evidence="6" type="ORF">PHYBLDRAFT_121313</name>
</gene>
<dbReference type="GeneID" id="28989695"/>
<name>A0A167QGD5_PHYB8</name>